<dbReference type="SUPFAM" id="SSF51430">
    <property type="entry name" value="NAD(P)-linked oxidoreductase"/>
    <property type="match status" value="1"/>
</dbReference>
<gene>
    <name evidence="4" type="ORF">A1O9_06839</name>
</gene>
<keyword evidence="1" id="KW-0560">Oxidoreductase</keyword>
<dbReference type="InterPro" id="IPR036812">
    <property type="entry name" value="NAD(P)_OxRdtase_dom_sf"/>
</dbReference>
<comment type="similarity">
    <text evidence="2">Belongs to the aldo/keto reductase family. Aldo/keto reductase 2 subfamily.</text>
</comment>
<dbReference type="Pfam" id="PF00248">
    <property type="entry name" value="Aldo_ket_red"/>
    <property type="match status" value="1"/>
</dbReference>
<evidence type="ECO:0000256" key="2">
    <source>
        <dbReference type="ARBA" id="ARBA00038157"/>
    </source>
</evidence>
<dbReference type="OrthoDB" id="48988at2759"/>
<dbReference type="AlphaFoldDB" id="A0A072PM95"/>
<protein>
    <recommendedName>
        <fullName evidence="3">NADP-dependent oxidoreductase domain-containing protein</fullName>
    </recommendedName>
</protein>
<feature type="domain" description="NADP-dependent oxidoreductase" evidence="3">
    <location>
        <begin position="39"/>
        <end position="180"/>
    </location>
</feature>
<reference evidence="4 5" key="1">
    <citation type="submission" date="2013-03" db="EMBL/GenBank/DDBJ databases">
        <title>The Genome Sequence of Exophiala aquamarina CBS 119918.</title>
        <authorList>
            <consortium name="The Broad Institute Genomics Platform"/>
            <person name="Cuomo C."/>
            <person name="de Hoog S."/>
            <person name="Gorbushina A."/>
            <person name="Walker B."/>
            <person name="Young S.K."/>
            <person name="Zeng Q."/>
            <person name="Gargeya S."/>
            <person name="Fitzgerald M."/>
            <person name="Haas B."/>
            <person name="Abouelleil A."/>
            <person name="Allen A.W."/>
            <person name="Alvarado L."/>
            <person name="Arachchi H.M."/>
            <person name="Berlin A.M."/>
            <person name="Chapman S.B."/>
            <person name="Gainer-Dewar J."/>
            <person name="Goldberg J."/>
            <person name="Griggs A."/>
            <person name="Gujja S."/>
            <person name="Hansen M."/>
            <person name="Howarth C."/>
            <person name="Imamovic A."/>
            <person name="Ireland A."/>
            <person name="Larimer J."/>
            <person name="McCowan C."/>
            <person name="Murphy C."/>
            <person name="Pearson M."/>
            <person name="Poon T.W."/>
            <person name="Priest M."/>
            <person name="Roberts A."/>
            <person name="Saif S."/>
            <person name="Shea T."/>
            <person name="Sisk P."/>
            <person name="Sykes S."/>
            <person name="Wortman J."/>
            <person name="Nusbaum C."/>
            <person name="Birren B."/>
        </authorList>
    </citation>
    <scope>NUCLEOTIDE SEQUENCE [LARGE SCALE GENOMIC DNA]</scope>
    <source>
        <strain evidence="4 5">CBS 119918</strain>
    </source>
</reference>
<evidence type="ECO:0000256" key="1">
    <source>
        <dbReference type="ARBA" id="ARBA00023002"/>
    </source>
</evidence>
<keyword evidence="5" id="KW-1185">Reference proteome</keyword>
<accession>A0A072PM95</accession>
<dbReference type="PANTHER" id="PTHR43364">
    <property type="entry name" value="NADH-SPECIFIC METHYLGLYOXAL REDUCTASE-RELATED"/>
    <property type="match status" value="1"/>
</dbReference>
<comment type="caution">
    <text evidence="4">The sequence shown here is derived from an EMBL/GenBank/DDBJ whole genome shotgun (WGS) entry which is preliminary data.</text>
</comment>
<dbReference type="STRING" id="1182545.A0A072PM95"/>
<dbReference type="Proteomes" id="UP000027920">
    <property type="component" value="Unassembled WGS sequence"/>
</dbReference>
<dbReference type="EMBL" id="AMGV01000005">
    <property type="protein sequence ID" value="KEF56650.1"/>
    <property type="molecule type" value="Genomic_DNA"/>
</dbReference>
<organism evidence="4 5">
    <name type="scientific">Exophiala aquamarina CBS 119918</name>
    <dbReference type="NCBI Taxonomy" id="1182545"/>
    <lineage>
        <taxon>Eukaryota</taxon>
        <taxon>Fungi</taxon>
        <taxon>Dikarya</taxon>
        <taxon>Ascomycota</taxon>
        <taxon>Pezizomycotina</taxon>
        <taxon>Eurotiomycetes</taxon>
        <taxon>Chaetothyriomycetidae</taxon>
        <taxon>Chaetothyriales</taxon>
        <taxon>Herpotrichiellaceae</taxon>
        <taxon>Exophiala</taxon>
    </lineage>
</organism>
<evidence type="ECO:0000259" key="3">
    <source>
        <dbReference type="Pfam" id="PF00248"/>
    </source>
</evidence>
<dbReference type="VEuPathDB" id="FungiDB:A1O9_06839"/>
<sequence length="196" mass="21769">MAKAAIRNASWRSTGLPTGVFQAVRALKLPRGRNPECSNYNPVARLQETLLFPTLRKLGIVFYAYSSLAGCFLTKTAADIKQGKGRLNNQVIDVLCKEPYAKPTYVDALEKWEAAAAAEGVTQAVLANQWVVFNPLLKKERGDGIVIGVSNNEQLEQTLAHLKKGHLRDQAMKAIDDIWEAIKHEAPYDNTHRMLP</sequence>
<dbReference type="InterPro" id="IPR023210">
    <property type="entry name" value="NADP_OxRdtase_dom"/>
</dbReference>
<dbReference type="RefSeq" id="XP_013259240.1">
    <property type="nucleotide sequence ID" value="XM_013403786.1"/>
</dbReference>
<dbReference type="PANTHER" id="PTHR43364:SF4">
    <property type="entry name" value="NAD(P)-LINKED OXIDOREDUCTASE SUPERFAMILY PROTEIN"/>
    <property type="match status" value="1"/>
</dbReference>
<dbReference type="Gene3D" id="3.20.20.100">
    <property type="entry name" value="NADP-dependent oxidoreductase domain"/>
    <property type="match status" value="1"/>
</dbReference>
<evidence type="ECO:0000313" key="4">
    <source>
        <dbReference type="EMBL" id="KEF56650.1"/>
    </source>
</evidence>
<evidence type="ECO:0000313" key="5">
    <source>
        <dbReference type="Proteomes" id="UP000027920"/>
    </source>
</evidence>
<proteinExistence type="inferred from homology"/>
<dbReference type="GeneID" id="25281754"/>
<dbReference type="GO" id="GO:0016491">
    <property type="term" value="F:oxidoreductase activity"/>
    <property type="evidence" value="ECO:0007669"/>
    <property type="project" value="UniProtKB-KW"/>
</dbReference>
<dbReference type="InterPro" id="IPR050523">
    <property type="entry name" value="AKR_Detox_Biosynth"/>
</dbReference>
<dbReference type="HOGENOM" id="CLU_1390237_0_0_1"/>
<name>A0A072PM95_9EURO</name>